<name>A0A840ZHW5_9HYPH</name>
<comment type="caution">
    <text evidence="2">The sequence shown here is derived from an EMBL/GenBank/DDBJ whole genome shotgun (WGS) entry which is preliminary data.</text>
</comment>
<proteinExistence type="predicted"/>
<feature type="domain" description="FAD-binding" evidence="1">
    <location>
        <begin position="114"/>
        <end position="311"/>
    </location>
</feature>
<dbReference type="Gene3D" id="3.50.50.60">
    <property type="entry name" value="FAD/NAD(P)-binding domain"/>
    <property type="match status" value="1"/>
</dbReference>
<feature type="domain" description="FAD-binding" evidence="1">
    <location>
        <begin position="11"/>
        <end position="72"/>
    </location>
</feature>
<protein>
    <submittedName>
        <fullName evidence="2">2-polyprenyl-6-methoxyphenol hydroxylase-like FAD-dependent oxidoreductase</fullName>
    </submittedName>
</protein>
<dbReference type="PRINTS" id="PR00420">
    <property type="entry name" value="RNGMNOXGNASE"/>
</dbReference>
<dbReference type="Proteomes" id="UP000583454">
    <property type="component" value="Unassembled WGS sequence"/>
</dbReference>
<dbReference type="EMBL" id="JACHOP010000004">
    <property type="protein sequence ID" value="MBB5756784.1"/>
    <property type="molecule type" value="Genomic_DNA"/>
</dbReference>
<gene>
    <name evidence="2" type="ORF">HNR00_001484</name>
</gene>
<dbReference type="SUPFAM" id="SSF51905">
    <property type="entry name" value="FAD/NAD(P)-binding domain"/>
    <property type="match status" value="1"/>
</dbReference>
<dbReference type="PANTHER" id="PTHR43876">
    <property type="entry name" value="UBIQUINONE BIOSYNTHESIS MONOOXYGENASE COQ6, MITOCHONDRIAL"/>
    <property type="match status" value="1"/>
</dbReference>
<dbReference type="AlphaFoldDB" id="A0A840ZHW5"/>
<dbReference type="InterPro" id="IPR036188">
    <property type="entry name" value="FAD/NAD-bd_sf"/>
</dbReference>
<dbReference type="GO" id="GO:0071949">
    <property type="term" value="F:FAD binding"/>
    <property type="evidence" value="ECO:0007669"/>
    <property type="project" value="InterPro"/>
</dbReference>
<dbReference type="Pfam" id="PF01494">
    <property type="entry name" value="FAD_binding_3"/>
    <property type="match status" value="2"/>
</dbReference>
<organism evidence="2 3">
    <name type="scientific">Methylorubrum rhodinum</name>
    <dbReference type="NCBI Taxonomy" id="29428"/>
    <lineage>
        <taxon>Bacteria</taxon>
        <taxon>Pseudomonadati</taxon>
        <taxon>Pseudomonadota</taxon>
        <taxon>Alphaproteobacteria</taxon>
        <taxon>Hyphomicrobiales</taxon>
        <taxon>Methylobacteriaceae</taxon>
        <taxon>Methylorubrum</taxon>
    </lineage>
</organism>
<evidence type="ECO:0000313" key="3">
    <source>
        <dbReference type="Proteomes" id="UP000583454"/>
    </source>
</evidence>
<dbReference type="InterPro" id="IPR002938">
    <property type="entry name" value="FAD-bd"/>
</dbReference>
<evidence type="ECO:0000259" key="1">
    <source>
        <dbReference type="Pfam" id="PF01494"/>
    </source>
</evidence>
<reference evidence="2 3" key="1">
    <citation type="submission" date="2020-08" db="EMBL/GenBank/DDBJ databases">
        <title>Genomic Encyclopedia of Type Strains, Phase IV (KMG-IV): sequencing the most valuable type-strain genomes for metagenomic binning, comparative biology and taxonomic classification.</title>
        <authorList>
            <person name="Goeker M."/>
        </authorList>
    </citation>
    <scope>NUCLEOTIDE SEQUENCE [LARGE SCALE GENOMIC DNA]</scope>
    <source>
        <strain evidence="2 3">DSM 2163</strain>
    </source>
</reference>
<dbReference type="RefSeq" id="WP_183567157.1">
    <property type="nucleotide sequence ID" value="NZ_JACHOP010000004.1"/>
</dbReference>
<evidence type="ECO:0000313" key="2">
    <source>
        <dbReference type="EMBL" id="MBB5756784.1"/>
    </source>
</evidence>
<sequence>MPIEDPGDLDRVDVAVIGAGLGGTAAASMLARAGYRVALIDSHTVFPQEFRAEKLGGAHWALFERLGLDGAARPALTAIGSIDIHRPGARPVRRVADEYGFVYSDLVNALRAGLPPDTAVRVGRVEALDTGPERQSVSLADGRRIEARLVVIATGLGDSVRRKAGIGRVMTGPGHSLSLGFFLDRRAAAYPFESLAWYGRGPADRTAYLTLFPVNGAMRANLFVYRETGEEWTRAFRREPARELAALLPGLEAACGGLGIEGRVQIRPIDLTISEKYRRDGVVLVGDAFCTTCPAPGVGVRRVLTDVERLCRVHLPGWLVTPGMGADKIAAFYDDPVKRASDAAAIRASQFSRAMAVEPGAVWAARRLRNGWARRAASLFGRRIADAVPDDVPTMMGSQ</sequence>
<dbReference type="InterPro" id="IPR051205">
    <property type="entry name" value="UbiH/COQ6_monooxygenase"/>
</dbReference>
<accession>A0A840ZHW5</accession>
<keyword evidence="3" id="KW-1185">Reference proteome</keyword>
<dbReference type="PANTHER" id="PTHR43876:SF7">
    <property type="entry name" value="UBIQUINONE BIOSYNTHESIS MONOOXYGENASE COQ6, MITOCHONDRIAL"/>
    <property type="match status" value="1"/>
</dbReference>